<name>A0A6P2G2E7_9BURK</name>
<dbReference type="InterPro" id="IPR029063">
    <property type="entry name" value="SAM-dependent_MTases_sf"/>
</dbReference>
<protein>
    <recommendedName>
        <fullName evidence="3">Methyltransferase</fullName>
        <ecNumber evidence="3">2.1.1.-</ecNumber>
    </recommendedName>
</protein>
<evidence type="ECO:0000313" key="8">
    <source>
        <dbReference type="Proteomes" id="UP000755577"/>
    </source>
</evidence>
<evidence type="ECO:0000259" key="4">
    <source>
        <dbReference type="Pfam" id="PF01555"/>
    </source>
</evidence>
<dbReference type="InterPro" id="IPR002941">
    <property type="entry name" value="DNA_methylase_N4/N6"/>
</dbReference>
<dbReference type="GO" id="GO:0003677">
    <property type="term" value="F:DNA binding"/>
    <property type="evidence" value="ECO:0007669"/>
    <property type="project" value="InterPro"/>
</dbReference>
<keyword evidence="1" id="KW-0489">Methyltransferase</keyword>
<dbReference type="GeneID" id="56498359"/>
<comment type="similarity">
    <text evidence="3">Belongs to the N(4)/N(6)-methyltransferase family.</text>
</comment>
<dbReference type="AlphaFoldDB" id="A0A6P2G2E7"/>
<evidence type="ECO:0000313" key="7">
    <source>
        <dbReference type="Proteomes" id="UP000494201"/>
    </source>
</evidence>
<dbReference type="EC" id="2.1.1.-" evidence="3"/>
<dbReference type="RefSeq" id="WP_174924970.1">
    <property type="nucleotide sequence ID" value="NZ_CABVLY010000001.1"/>
</dbReference>
<reference evidence="5 8" key="2">
    <citation type="submission" date="2021-02" db="EMBL/GenBank/DDBJ databases">
        <title>Draft genome of the type strains Burkholderia anthina DSM16086.</title>
        <authorList>
            <person name="Hertel R."/>
            <person name="Meissner J."/>
            <person name="Poehlein A."/>
            <person name="Daniel R."/>
            <person name="Commichau F.M."/>
        </authorList>
    </citation>
    <scope>NUCLEOTIDE SEQUENCE [LARGE SCALE GENOMIC DNA]</scope>
    <source>
        <strain evidence="5 8">DSM 16086</strain>
    </source>
</reference>
<dbReference type="InterPro" id="IPR001091">
    <property type="entry name" value="RM_Methyltransferase"/>
</dbReference>
<dbReference type="Gene3D" id="3.40.50.150">
    <property type="entry name" value="Vaccinia Virus protein VP39"/>
    <property type="match status" value="2"/>
</dbReference>
<evidence type="ECO:0000256" key="1">
    <source>
        <dbReference type="ARBA" id="ARBA00022603"/>
    </source>
</evidence>
<keyword evidence="8" id="KW-1185">Reference proteome</keyword>
<dbReference type="EMBL" id="JAFCIQ010000006">
    <property type="protein sequence ID" value="MBM2767010.1"/>
    <property type="molecule type" value="Genomic_DNA"/>
</dbReference>
<accession>A0A6P2G2E7</accession>
<dbReference type="Proteomes" id="UP000494201">
    <property type="component" value="Unassembled WGS sequence"/>
</dbReference>
<keyword evidence="2" id="KW-0808">Transferase</keyword>
<dbReference type="CDD" id="cd02440">
    <property type="entry name" value="AdoMet_MTases"/>
    <property type="match status" value="1"/>
</dbReference>
<feature type="domain" description="DNA methylase N-4/N-6" evidence="4">
    <location>
        <begin position="41"/>
        <end position="88"/>
    </location>
</feature>
<reference evidence="6 7" key="1">
    <citation type="submission" date="2019-09" db="EMBL/GenBank/DDBJ databases">
        <authorList>
            <person name="Depoorter E."/>
        </authorList>
    </citation>
    <scope>NUCLEOTIDE SEQUENCE [LARGE SCALE GENOMIC DNA]</scope>
    <source>
        <strain evidence="6">LMG 20980</strain>
    </source>
</reference>
<evidence type="ECO:0000256" key="3">
    <source>
        <dbReference type="RuleBase" id="RU362026"/>
    </source>
</evidence>
<evidence type="ECO:0000256" key="2">
    <source>
        <dbReference type="ARBA" id="ARBA00022679"/>
    </source>
</evidence>
<gene>
    <name evidence="6" type="ORF">BAN20980_00336</name>
    <name evidence="5" type="ORF">JQK92_11305</name>
</gene>
<dbReference type="GO" id="GO:0032259">
    <property type="term" value="P:methylation"/>
    <property type="evidence" value="ECO:0007669"/>
    <property type="project" value="UniProtKB-KW"/>
</dbReference>
<dbReference type="SUPFAM" id="SSF53335">
    <property type="entry name" value="S-adenosyl-L-methionine-dependent methyltransferases"/>
    <property type="match status" value="1"/>
</dbReference>
<evidence type="ECO:0000313" key="6">
    <source>
        <dbReference type="EMBL" id="VVU47645.1"/>
    </source>
</evidence>
<dbReference type="PRINTS" id="PR00508">
    <property type="entry name" value="S21N4MTFRASE"/>
</dbReference>
<dbReference type="Pfam" id="PF01555">
    <property type="entry name" value="N6_N4_Mtase"/>
    <property type="match status" value="1"/>
</dbReference>
<evidence type="ECO:0000313" key="5">
    <source>
        <dbReference type="EMBL" id="MBM2767010.1"/>
    </source>
</evidence>
<dbReference type="GO" id="GO:0008170">
    <property type="term" value="F:N-methyltransferase activity"/>
    <property type="evidence" value="ECO:0007669"/>
    <property type="project" value="InterPro"/>
</dbReference>
<proteinExistence type="inferred from homology"/>
<sequence>MPPVTSWLRLTGEAADTTLPADLRARDSFDARDCGWVEQMVPFIGSHATPGGWIVDPFGGFGTTLVAAARCGVPALGVEIDPQRVAFARERLARAGAASPRYPVLAGDLSGDATQAAARDAGGPFTLCLTSVPYFGCSGLPGRPSDGQLYGVDYYAPYLERMRNVFAGVHALLEPGGWCIAMAQNLRIGGRFVPLAWDVARLLGERFVLHEERVLIYERADGPAPHGAGATDRTHEYALVCRKAPLASDADAARALVAALTRDGFAFTVIGGFARRLAGNADAIGTDAPLNDVDLVVAPDDAGVSRLLQWLEADGFAIESWNARIAPPVAAAALRYRHYFRARRIDAHGRLLQVDVTVAETQEGFESCLRADPTPGEAA</sequence>
<dbReference type="EMBL" id="CABVLY010000001">
    <property type="protein sequence ID" value="VVU47645.1"/>
    <property type="molecule type" value="Genomic_DNA"/>
</dbReference>
<dbReference type="Proteomes" id="UP000755577">
    <property type="component" value="Unassembled WGS sequence"/>
</dbReference>
<organism evidence="6 7">
    <name type="scientific">Burkholderia anthina</name>
    <dbReference type="NCBI Taxonomy" id="179879"/>
    <lineage>
        <taxon>Bacteria</taxon>
        <taxon>Pseudomonadati</taxon>
        <taxon>Pseudomonadota</taxon>
        <taxon>Betaproteobacteria</taxon>
        <taxon>Burkholderiales</taxon>
        <taxon>Burkholderiaceae</taxon>
        <taxon>Burkholderia</taxon>
        <taxon>Burkholderia cepacia complex</taxon>
    </lineage>
</organism>